<dbReference type="HOGENOM" id="CLU_031471_1_0_1"/>
<evidence type="ECO:0000256" key="3">
    <source>
        <dbReference type="ARBA" id="ARBA00022692"/>
    </source>
</evidence>
<feature type="transmembrane region" description="Helical" evidence="7">
    <location>
        <begin position="358"/>
        <end position="377"/>
    </location>
</feature>
<dbReference type="Pfam" id="PF16010">
    <property type="entry name" value="CDH-cyt"/>
    <property type="match status" value="1"/>
</dbReference>
<evidence type="ECO:0000313" key="10">
    <source>
        <dbReference type="EMBL" id="EMR82135.1"/>
    </source>
</evidence>
<organism evidence="10 11">
    <name type="scientific">Botryotinia fuckeliana (strain BcDW1)</name>
    <name type="common">Noble rot fungus</name>
    <name type="synonym">Botrytis cinerea</name>
    <dbReference type="NCBI Taxonomy" id="1290391"/>
    <lineage>
        <taxon>Eukaryota</taxon>
        <taxon>Fungi</taxon>
        <taxon>Dikarya</taxon>
        <taxon>Ascomycota</taxon>
        <taxon>Pezizomycotina</taxon>
        <taxon>Leotiomycetes</taxon>
        <taxon>Helotiales</taxon>
        <taxon>Sclerotiniaceae</taxon>
        <taxon>Botrytis</taxon>
    </lineage>
</organism>
<evidence type="ECO:0000256" key="6">
    <source>
        <dbReference type="ARBA" id="ARBA00023136"/>
    </source>
</evidence>
<dbReference type="InterPro" id="IPR006593">
    <property type="entry name" value="Cyt_b561/ferric_Rdtase_TM"/>
</dbReference>
<protein>
    <submittedName>
        <fullName evidence="10">Putative integral membrane protein</fullName>
    </submittedName>
</protein>
<keyword evidence="3 7" id="KW-0812">Transmembrane</keyword>
<gene>
    <name evidence="10" type="ORF">BcDW1_9271</name>
</gene>
<keyword evidence="5 7" id="KW-1133">Transmembrane helix</keyword>
<evidence type="ECO:0000259" key="9">
    <source>
        <dbReference type="SMART" id="SM00665"/>
    </source>
</evidence>
<feature type="transmembrane region" description="Helical" evidence="7">
    <location>
        <begin position="224"/>
        <end position="244"/>
    </location>
</feature>
<dbReference type="Gene3D" id="1.20.120.1770">
    <property type="match status" value="1"/>
</dbReference>
<proteinExistence type="predicted"/>
<evidence type="ECO:0000256" key="1">
    <source>
        <dbReference type="ARBA" id="ARBA00004370"/>
    </source>
</evidence>
<keyword evidence="6 7" id="KW-0472">Membrane</keyword>
<dbReference type="SMART" id="SM00664">
    <property type="entry name" value="DoH"/>
    <property type="match status" value="1"/>
</dbReference>
<feature type="domain" description="DOMON" evidence="8">
    <location>
        <begin position="66"/>
        <end position="154"/>
    </location>
</feature>
<evidence type="ECO:0000313" key="11">
    <source>
        <dbReference type="Proteomes" id="UP000012045"/>
    </source>
</evidence>
<dbReference type="Pfam" id="PF10348">
    <property type="entry name" value="DUF2427"/>
    <property type="match status" value="1"/>
</dbReference>
<feature type="transmembrane region" description="Helical" evidence="7">
    <location>
        <begin position="327"/>
        <end position="346"/>
    </location>
</feature>
<dbReference type="SMART" id="SM00665">
    <property type="entry name" value="B561"/>
    <property type="match status" value="1"/>
</dbReference>
<feature type="domain" description="Cytochrome b561" evidence="9">
    <location>
        <begin position="225"/>
        <end position="347"/>
    </location>
</feature>
<evidence type="ECO:0000256" key="5">
    <source>
        <dbReference type="ARBA" id="ARBA00022989"/>
    </source>
</evidence>
<keyword evidence="2" id="KW-0813">Transport</keyword>
<dbReference type="PANTHER" id="PTHR47797:SF4">
    <property type="entry name" value="DOMON DOMAIN-CONTAINING PROTEIN"/>
    <property type="match status" value="1"/>
</dbReference>
<dbReference type="GO" id="GO:0016020">
    <property type="term" value="C:membrane"/>
    <property type="evidence" value="ECO:0007669"/>
    <property type="project" value="UniProtKB-SubCell"/>
</dbReference>
<dbReference type="OrthoDB" id="19261at2759"/>
<comment type="subcellular location">
    <subcellularLocation>
        <location evidence="1">Membrane</location>
    </subcellularLocation>
</comment>
<accession>M7TL43</accession>
<dbReference type="SUPFAM" id="SSF49344">
    <property type="entry name" value="CBD9-like"/>
    <property type="match status" value="1"/>
</dbReference>
<feature type="transmembrane region" description="Helical" evidence="7">
    <location>
        <begin position="251"/>
        <end position="273"/>
    </location>
</feature>
<reference evidence="11" key="1">
    <citation type="journal article" date="2013" name="Genome Announc.">
        <title>Draft genome sequence of Botrytis cinerea BcDW1, inoculum for noble rot of grape berries.</title>
        <authorList>
            <person name="Blanco-Ulate B."/>
            <person name="Allen G."/>
            <person name="Powell A.L."/>
            <person name="Cantu D."/>
        </authorList>
    </citation>
    <scope>NUCLEOTIDE SEQUENCE [LARGE SCALE GENOMIC DNA]</scope>
    <source>
        <strain evidence="11">BcDW1</strain>
    </source>
</reference>
<evidence type="ECO:0000256" key="2">
    <source>
        <dbReference type="ARBA" id="ARBA00022448"/>
    </source>
</evidence>
<dbReference type="Proteomes" id="UP000012045">
    <property type="component" value="Unassembled WGS sequence"/>
</dbReference>
<evidence type="ECO:0000259" key="8">
    <source>
        <dbReference type="SMART" id="SM00664"/>
    </source>
</evidence>
<dbReference type="STRING" id="1290391.M7TL43"/>
<feature type="transmembrane region" description="Helical" evidence="7">
    <location>
        <begin position="293"/>
        <end position="315"/>
    </location>
</feature>
<dbReference type="Gene3D" id="2.60.40.1210">
    <property type="entry name" value="Cellobiose dehydrogenase, cytochrome domain"/>
    <property type="match status" value="1"/>
</dbReference>
<dbReference type="CDD" id="cd09630">
    <property type="entry name" value="CDH_like_cytochrome"/>
    <property type="match status" value="1"/>
</dbReference>
<dbReference type="AlphaFoldDB" id="M7TL43"/>
<evidence type="ECO:0000256" key="4">
    <source>
        <dbReference type="ARBA" id="ARBA00022982"/>
    </source>
</evidence>
<evidence type="ECO:0000256" key="7">
    <source>
        <dbReference type="SAM" id="Phobius"/>
    </source>
</evidence>
<keyword evidence="4" id="KW-0249">Electron transport</keyword>
<dbReference type="EMBL" id="KB708055">
    <property type="protein sequence ID" value="EMR82135.1"/>
    <property type="molecule type" value="Genomic_DNA"/>
</dbReference>
<dbReference type="PANTHER" id="PTHR47797">
    <property type="entry name" value="DEHYDROGENASE, PUTATIVE (AFU_ORTHOLOGUE AFUA_8G05805)-RELATED"/>
    <property type="match status" value="1"/>
</dbReference>
<dbReference type="InterPro" id="IPR005018">
    <property type="entry name" value="DOMON_domain"/>
</dbReference>
<dbReference type="InterPro" id="IPR018825">
    <property type="entry name" value="DUF2427"/>
</dbReference>
<sequence length="427" mass="45828">MDHDKQKMLLYIQPEAQMSVGKFLSALVVFAPSDGPVYSLGLPSTTVSAGTGNIYFQLSAPDTYQWAALGIGRTMAGAYMYIMYSDGNGNVTISARAGGQGHVEPKVTGGPGSQVQLLEGSGITGGVMRANVLCTNCPLPSTTSTASPWIAAWNLGSPIDSTSPSYAIKQHGDSSYRQFTYDLTTAVIESDENPFLSNGTIPSTSGSGSEERGISASTLDAYSIAHGTIMSVTMVILFPLGAMLMTMFGKWWIHAAFQTFSLVMLIVGFGLGVKLATFKDYLFRNQGKAHTSFGLALFVLLIIQVIVGLIHHLVYRKQHVRGFLGYIHVWYGRSLLILGIICGGLGLKLARNTKGGEIVYGILAGLVAMSYFTILVLRNMGKSVGNKEIRNGSGKEGRNVGERIPMQGRILATTKHDSERFPATSRS</sequence>
<dbReference type="CDD" id="cd08760">
    <property type="entry name" value="Cyt_b561_FRRS1_like"/>
    <property type="match status" value="1"/>
</dbReference>
<name>M7TL43_BOTF1</name>
<dbReference type="InterPro" id="IPR015920">
    <property type="entry name" value="Cellobiose_DH-like_cyt"/>
</dbReference>